<gene>
    <name evidence="4" type="ORF">PV10_06569</name>
</gene>
<dbReference type="PANTHER" id="PTHR24096:SF194">
    <property type="entry name" value="AMP-DEPENDENT SYNTHETASE_LIGASE DOMAIN-CONTAINING PROTEIN"/>
    <property type="match status" value="1"/>
</dbReference>
<sequence>MVHKSKFKIQLPETDLLSYLFGTSTSTRQGKEIPDQPIWLDAGNPSRSISKRDALAYIERFALGLERLGIRQGDVVLMFTPNHIFVPIAYLGTIAHGATFTGAGTTATVSDLAYQISHTEAKLVLYHPEYSSVAKAAAKSAGLPESSLYWFSDSNNVSNEPQGWQSILVPTDEASKHPLRSFDHSKVHKQPAVINFSSGTTGRPKGVCVSQANLIANVEQGIFINSRGQGASYIGKEPQRWLGFLPLYHAYGQLFSIVMACKLGVPVFIMSHFHLKTFLQCIQDHKITHLQTAPPLLVMLSKRPEVASYDLSSLKDIICGAAPLSRELQNEISTRFNVLIRQTWGGTELTCSATTTPGSMSDDSGSTGVLLPNMECKIIGDDGNEVGVGERGEAYLKGPNVCLGYLKNEEATNNAIIDGFYRTGDVVVCDDRGMFYVVDRMKEILKVNGFQVAPAELEALLLDHEAIADAGVIGVPRSEGEVPLAYVVLKSPFVGRLSNTDIQHWLSSRVAKYKRLEGGVIFIDRIPKSPTGKIQRKELREMYRIQAVASGPRL</sequence>
<dbReference type="GO" id="GO:0016405">
    <property type="term" value="F:CoA-ligase activity"/>
    <property type="evidence" value="ECO:0007669"/>
    <property type="project" value="TreeGrafter"/>
</dbReference>
<protein>
    <recommendedName>
        <fullName evidence="6">4-coumarate-CoA ligase</fullName>
    </recommendedName>
</protein>
<evidence type="ECO:0000313" key="5">
    <source>
        <dbReference type="Proteomes" id="UP000054302"/>
    </source>
</evidence>
<dbReference type="AlphaFoldDB" id="A0A0D1ZZ41"/>
<dbReference type="PANTHER" id="PTHR24096">
    <property type="entry name" value="LONG-CHAIN-FATTY-ACID--COA LIGASE"/>
    <property type="match status" value="1"/>
</dbReference>
<evidence type="ECO:0000256" key="1">
    <source>
        <dbReference type="ARBA" id="ARBA00006432"/>
    </source>
</evidence>
<dbReference type="GeneID" id="27324414"/>
<dbReference type="HOGENOM" id="CLU_000022_59_2_1"/>
<dbReference type="Gene3D" id="3.40.50.12780">
    <property type="entry name" value="N-terminal domain of ligase-like"/>
    <property type="match status" value="1"/>
</dbReference>
<keyword evidence="5" id="KW-1185">Reference proteome</keyword>
<organism evidence="4 5">
    <name type="scientific">Exophiala mesophila</name>
    <name type="common">Black yeast-like fungus</name>
    <dbReference type="NCBI Taxonomy" id="212818"/>
    <lineage>
        <taxon>Eukaryota</taxon>
        <taxon>Fungi</taxon>
        <taxon>Dikarya</taxon>
        <taxon>Ascomycota</taxon>
        <taxon>Pezizomycotina</taxon>
        <taxon>Eurotiomycetes</taxon>
        <taxon>Chaetothyriomycetidae</taxon>
        <taxon>Chaetothyriales</taxon>
        <taxon>Herpotrichiellaceae</taxon>
        <taxon>Exophiala</taxon>
    </lineage>
</organism>
<dbReference type="PROSITE" id="PS00455">
    <property type="entry name" value="AMP_BINDING"/>
    <property type="match status" value="1"/>
</dbReference>
<dbReference type="OMA" id="DRICVHV"/>
<dbReference type="InterPro" id="IPR020845">
    <property type="entry name" value="AMP-binding_CS"/>
</dbReference>
<proteinExistence type="inferred from homology"/>
<dbReference type="Pfam" id="PF00501">
    <property type="entry name" value="AMP-binding"/>
    <property type="match status" value="1"/>
</dbReference>
<dbReference type="InterPro" id="IPR042099">
    <property type="entry name" value="ANL_N_sf"/>
</dbReference>
<comment type="similarity">
    <text evidence="1">Belongs to the ATP-dependent AMP-binding enzyme family.</text>
</comment>
<dbReference type="CDD" id="cd05911">
    <property type="entry name" value="Firefly_Luc_like"/>
    <property type="match status" value="1"/>
</dbReference>
<feature type="domain" description="AMP-binding enzyme C-terminal" evidence="3">
    <location>
        <begin position="456"/>
        <end position="533"/>
    </location>
</feature>
<dbReference type="InterPro" id="IPR025110">
    <property type="entry name" value="AMP-bd_C"/>
</dbReference>
<dbReference type="EMBL" id="KN847523">
    <property type="protein sequence ID" value="KIV92103.1"/>
    <property type="molecule type" value="Genomic_DNA"/>
</dbReference>
<dbReference type="OrthoDB" id="6509636at2759"/>
<dbReference type="Pfam" id="PF13193">
    <property type="entry name" value="AMP-binding_C"/>
    <property type="match status" value="1"/>
</dbReference>
<dbReference type="SUPFAM" id="SSF56801">
    <property type="entry name" value="Acetyl-CoA synthetase-like"/>
    <property type="match status" value="1"/>
</dbReference>
<evidence type="ECO:0008006" key="6">
    <source>
        <dbReference type="Google" id="ProtNLM"/>
    </source>
</evidence>
<name>A0A0D1ZZ41_EXOME</name>
<dbReference type="STRING" id="212818.A0A0D1ZZ41"/>
<evidence type="ECO:0000259" key="3">
    <source>
        <dbReference type="Pfam" id="PF13193"/>
    </source>
</evidence>
<evidence type="ECO:0000313" key="4">
    <source>
        <dbReference type="EMBL" id="KIV92103.1"/>
    </source>
</evidence>
<dbReference type="InterPro" id="IPR000873">
    <property type="entry name" value="AMP-dep_synth/lig_dom"/>
</dbReference>
<evidence type="ECO:0000259" key="2">
    <source>
        <dbReference type="Pfam" id="PF00501"/>
    </source>
</evidence>
<dbReference type="Proteomes" id="UP000054302">
    <property type="component" value="Unassembled WGS sequence"/>
</dbReference>
<dbReference type="InterPro" id="IPR045851">
    <property type="entry name" value="AMP-bd_C_sf"/>
</dbReference>
<reference evidence="4 5" key="1">
    <citation type="submission" date="2015-01" db="EMBL/GenBank/DDBJ databases">
        <title>The Genome Sequence of Exophiala mesophila CBS40295.</title>
        <authorList>
            <consortium name="The Broad Institute Genomics Platform"/>
            <person name="Cuomo C."/>
            <person name="de Hoog S."/>
            <person name="Gorbushina A."/>
            <person name="Stielow B."/>
            <person name="Teixiera M."/>
            <person name="Abouelleil A."/>
            <person name="Chapman S.B."/>
            <person name="Priest M."/>
            <person name="Young S.K."/>
            <person name="Wortman J."/>
            <person name="Nusbaum C."/>
            <person name="Birren B."/>
        </authorList>
    </citation>
    <scope>NUCLEOTIDE SEQUENCE [LARGE SCALE GENOMIC DNA]</scope>
    <source>
        <strain evidence="4 5">CBS 40295</strain>
    </source>
</reference>
<dbReference type="VEuPathDB" id="FungiDB:PV10_06569"/>
<dbReference type="Gene3D" id="3.30.300.30">
    <property type="match status" value="1"/>
</dbReference>
<accession>A0A0D1ZZ41</accession>
<dbReference type="FunFam" id="3.30.300.30:FF:000007">
    <property type="entry name" value="4-coumarate--CoA ligase 2"/>
    <property type="match status" value="1"/>
</dbReference>
<dbReference type="RefSeq" id="XP_016223677.1">
    <property type="nucleotide sequence ID" value="XM_016371384.1"/>
</dbReference>
<feature type="domain" description="AMP-dependent synthetase/ligase" evidence="2">
    <location>
        <begin position="29"/>
        <end position="406"/>
    </location>
</feature>